<evidence type="ECO:0000259" key="6">
    <source>
        <dbReference type="SMART" id="SM00928"/>
    </source>
</evidence>
<dbReference type="NCBIfam" id="NF010120">
    <property type="entry name" value="PRK13596.1"/>
    <property type="match status" value="1"/>
</dbReference>
<name>Q2S5I8_SALRD</name>
<organism evidence="7 8">
    <name type="scientific">Salinibacter ruber (strain DSM 13855 / M31)</name>
    <dbReference type="NCBI Taxonomy" id="309807"/>
    <lineage>
        <taxon>Bacteria</taxon>
        <taxon>Pseudomonadati</taxon>
        <taxon>Rhodothermota</taxon>
        <taxon>Rhodothermia</taxon>
        <taxon>Rhodothermales</taxon>
        <taxon>Salinibacteraceae</taxon>
        <taxon>Salinibacter</taxon>
    </lineage>
</organism>
<dbReference type="GO" id="GO:0010181">
    <property type="term" value="F:FMN binding"/>
    <property type="evidence" value="ECO:0007669"/>
    <property type="project" value="InterPro"/>
</dbReference>
<dbReference type="Proteomes" id="UP000008674">
    <property type="component" value="Chromosome"/>
</dbReference>
<evidence type="ECO:0000313" key="8">
    <source>
        <dbReference type="Proteomes" id="UP000008674"/>
    </source>
</evidence>
<dbReference type="SMART" id="SM00928">
    <property type="entry name" value="NADH_4Fe-4S"/>
    <property type="match status" value="1"/>
</dbReference>
<evidence type="ECO:0000256" key="2">
    <source>
        <dbReference type="ARBA" id="ARBA00022485"/>
    </source>
</evidence>
<dbReference type="PANTHER" id="PTHR43578:SF3">
    <property type="entry name" value="NADH-QUINONE OXIDOREDUCTASE SUBUNIT F"/>
    <property type="match status" value="1"/>
</dbReference>
<dbReference type="InterPro" id="IPR011538">
    <property type="entry name" value="Nuo51_FMN-bd"/>
</dbReference>
<dbReference type="Pfam" id="PF22461">
    <property type="entry name" value="SLBB_2"/>
    <property type="match status" value="1"/>
</dbReference>
<keyword evidence="8" id="KW-1185">Reference proteome</keyword>
<dbReference type="SUPFAM" id="SSF140490">
    <property type="entry name" value="Nqo1C-terminal domain-like"/>
    <property type="match status" value="1"/>
</dbReference>
<reference evidence="7 8" key="1">
    <citation type="journal article" date="2005" name="Proc. Natl. Acad. Sci. U.S.A.">
        <title>The genome of Salinibacter ruber: convergence and gene exchange among hyperhalophilic bacteria and archaea.</title>
        <authorList>
            <person name="Mongodin E.F."/>
            <person name="Nelson K.E."/>
            <person name="Daugherty S."/>
            <person name="Deboy R.T."/>
            <person name="Wister J."/>
            <person name="Khouri H."/>
            <person name="Weidman J."/>
            <person name="Walsh D.A."/>
            <person name="Papke R.T."/>
            <person name="Sanchez Perez G."/>
            <person name="Sharma A.K."/>
            <person name="Nesbo C.L."/>
            <person name="MacLeod D."/>
            <person name="Bapteste E."/>
            <person name="Doolittle W.F."/>
            <person name="Charlebois R.L."/>
            <person name="Legault B."/>
            <person name="Rodriguez-Valera F."/>
        </authorList>
    </citation>
    <scope>NUCLEOTIDE SEQUENCE [LARGE SCALE GENOMIC DNA]</scope>
    <source>
        <strain evidence="8">DSM 13855 / CECT 5946 / M31</strain>
    </source>
</reference>
<dbReference type="Gene3D" id="3.40.50.11540">
    <property type="entry name" value="NADH-ubiquinone oxidoreductase 51kDa subunit"/>
    <property type="match status" value="1"/>
</dbReference>
<dbReference type="STRING" id="309807.SRU_0398"/>
<dbReference type="GO" id="GO:0046872">
    <property type="term" value="F:metal ion binding"/>
    <property type="evidence" value="ECO:0007669"/>
    <property type="project" value="UniProtKB-KW"/>
</dbReference>
<dbReference type="Gene3D" id="1.20.1440.230">
    <property type="entry name" value="NADH-ubiquinone oxidoreductase 51kDa subunit, iron-sulphur binding domain"/>
    <property type="match status" value="1"/>
</dbReference>
<dbReference type="Pfam" id="PF01512">
    <property type="entry name" value="Complex1_51K"/>
    <property type="match status" value="1"/>
</dbReference>
<evidence type="ECO:0000256" key="1">
    <source>
        <dbReference type="ARBA" id="ARBA00007523"/>
    </source>
</evidence>
<dbReference type="InterPro" id="IPR001949">
    <property type="entry name" value="NADH-UbQ_OxRdtase_51kDa_CS"/>
</dbReference>
<dbReference type="SUPFAM" id="SSF142019">
    <property type="entry name" value="Nqo1 FMN-binding domain-like"/>
    <property type="match status" value="1"/>
</dbReference>
<gene>
    <name evidence="7" type="ordered locus">SRU_0398</name>
</gene>
<dbReference type="InterPro" id="IPR037225">
    <property type="entry name" value="Nuo51_FMN-bd_sf"/>
</dbReference>
<evidence type="ECO:0000256" key="3">
    <source>
        <dbReference type="ARBA" id="ARBA00022723"/>
    </source>
</evidence>
<evidence type="ECO:0000313" key="7">
    <source>
        <dbReference type="EMBL" id="ABC44203.1"/>
    </source>
</evidence>
<keyword evidence="3" id="KW-0479">Metal-binding</keyword>
<dbReference type="FunFam" id="3.40.50.11540:FF:000001">
    <property type="entry name" value="NADH dehydrogenase [ubiquinone] flavoprotein 1, mitochondrial"/>
    <property type="match status" value="1"/>
</dbReference>
<dbReference type="EnsemblBacteria" id="ABC44203">
    <property type="protein sequence ID" value="ABC44203"/>
    <property type="gene ID" value="SRU_0398"/>
</dbReference>
<dbReference type="AlphaFoldDB" id="Q2S5I8"/>
<dbReference type="GO" id="GO:0008137">
    <property type="term" value="F:NADH dehydrogenase (ubiquinone) activity"/>
    <property type="evidence" value="ECO:0007669"/>
    <property type="project" value="InterPro"/>
</dbReference>
<dbReference type="PATRIC" id="fig|309807.25.peg.417"/>
<dbReference type="KEGG" id="sru:SRU_0398"/>
<evidence type="ECO:0000256" key="5">
    <source>
        <dbReference type="ARBA" id="ARBA00023014"/>
    </source>
</evidence>
<keyword evidence="4" id="KW-0408">Iron</keyword>
<dbReference type="eggNOG" id="COG1894">
    <property type="taxonomic scope" value="Bacteria"/>
</dbReference>
<dbReference type="PANTHER" id="PTHR43578">
    <property type="entry name" value="NADH-QUINONE OXIDOREDUCTASE SUBUNIT F"/>
    <property type="match status" value="1"/>
</dbReference>
<accession>Q2S5I8</accession>
<dbReference type="EMBL" id="CP000159">
    <property type="protein sequence ID" value="ABC44203.1"/>
    <property type="molecule type" value="Genomic_DNA"/>
</dbReference>
<dbReference type="GO" id="GO:0051539">
    <property type="term" value="F:4 iron, 4 sulfur cluster binding"/>
    <property type="evidence" value="ECO:0007669"/>
    <property type="project" value="UniProtKB-KW"/>
</dbReference>
<dbReference type="Gene3D" id="3.10.20.600">
    <property type="match status" value="1"/>
</dbReference>
<dbReference type="PROSITE" id="PS00645">
    <property type="entry name" value="COMPLEX1_51K_2"/>
    <property type="match status" value="1"/>
</dbReference>
<dbReference type="InterPro" id="IPR019575">
    <property type="entry name" value="Nuop51_4Fe4S-bd"/>
</dbReference>
<sequence length="464" mass="50749">MHFHLRNLRLHMETNGTPQSPAGDWRSYERMLLPPIQDLHKLGVYEEHGGYDRLRRVLEDDAFEPSDVTDEVKASGLTGRGGAGFPTGIKWTFMPEPDERPRFIGVNADESEPGTFKDRQVMEYNPHLMLEGILLAGYALHIDTAYVYIRGEYTDWIVHLKEQLENAYEAGYVGENIMGSDFTMDIVLHKGAGAYICGEETSLMESLEGKRGYPRYKPPFPAQSGIFGSPTTINNAETLAHVPLIVEQGGEAYSNIGAGDMPGPALYGMSGHVKNPGVYEFPTGMLLTDMIYDVCGGMARDKDLKAVVPGGSSVPPVPADQIDGISMNDESLGEVGSRTGTFCPLVLDEETDMVSFLRRVAHFYQDETCGQCTPCREGTSWLEKILARIDEGEGRMRDIDLLLELCDNMDGGRTICAFADGAVGPVRATVKRFREEFAAKCQASVHPVSTEVSAGAGSAVAATE</sequence>
<keyword evidence="2" id="KW-0004">4Fe-4S</keyword>
<feature type="domain" description="NADH-ubiquinone oxidoreductase 51kDa subunit iron-sulphur binding" evidence="6">
    <location>
        <begin position="354"/>
        <end position="399"/>
    </location>
</feature>
<dbReference type="InterPro" id="IPR054765">
    <property type="entry name" value="SLBB_dom"/>
</dbReference>
<dbReference type="PROSITE" id="PS00644">
    <property type="entry name" value="COMPLEX1_51K_1"/>
    <property type="match status" value="1"/>
</dbReference>
<comment type="similarity">
    <text evidence="1">Belongs to the complex I 51 kDa subunit family.</text>
</comment>
<dbReference type="SUPFAM" id="SSF142984">
    <property type="entry name" value="Nqo1 middle domain-like"/>
    <property type="match status" value="1"/>
</dbReference>
<evidence type="ECO:0000256" key="4">
    <source>
        <dbReference type="ARBA" id="ARBA00023004"/>
    </source>
</evidence>
<protein>
    <submittedName>
        <fullName evidence="7">Respiratory-chain NADH dehydrogenase 51 Kd subunit family</fullName>
    </submittedName>
</protein>
<proteinExistence type="inferred from homology"/>
<dbReference type="InterPro" id="IPR037207">
    <property type="entry name" value="Nuop51_4Fe4S-bd_sf"/>
</dbReference>
<dbReference type="OrthoDB" id="9761899at2"/>
<dbReference type="Pfam" id="PF10589">
    <property type="entry name" value="NADH_4Fe-4S"/>
    <property type="match status" value="1"/>
</dbReference>
<dbReference type="FunFam" id="1.20.1440.230:FF:000002">
    <property type="entry name" value="NADH-quinone oxidoreductase subunit F"/>
    <property type="match status" value="1"/>
</dbReference>
<dbReference type="Gene3D" id="6.10.250.1450">
    <property type="match status" value="1"/>
</dbReference>
<dbReference type="HOGENOM" id="CLU_014881_0_1_10"/>
<keyword evidence="5" id="KW-0411">Iron-sulfur</keyword>